<name>A0A2V2BDP9_9GAMM</name>
<feature type="transmembrane region" description="Helical" evidence="7">
    <location>
        <begin position="293"/>
        <end position="311"/>
    </location>
</feature>
<evidence type="ECO:0000256" key="6">
    <source>
        <dbReference type="ARBA" id="ARBA00023136"/>
    </source>
</evidence>
<dbReference type="PANTHER" id="PTHR42718:SF46">
    <property type="entry name" value="BLR6921 PROTEIN"/>
    <property type="match status" value="1"/>
</dbReference>
<feature type="transmembrane region" description="Helical" evidence="7">
    <location>
        <begin position="49"/>
        <end position="69"/>
    </location>
</feature>
<dbReference type="Pfam" id="PF07690">
    <property type="entry name" value="MFS_1"/>
    <property type="match status" value="1"/>
</dbReference>
<feature type="transmembrane region" description="Helical" evidence="7">
    <location>
        <begin position="323"/>
        <end position="343"/>
    </location>
</feature>
<evidence type="ECO:0000259" key="8">
    <source>
        <dbReference type="PROSITE" id="PS50850"/>
    </source>
</evidence>
<dbReference type="PROSITE" id="PS50850">
    <property type="entry name" value="MFS"/>
    <property type="match status" value="1"/>
</dbReference>
<feature type="transmembrane region" description="Helical" evidence="7">
    <location>
        <begin position="134"/>
        <end position="155"/>
    </location>
</feature>
<evidence type="ECO:0000256" key="2">
    <source>
        <dbReference type="ARBA" id="ARBA00022448"/>
    </source>
</evidence>
<dbReference type="Proteomes" id="UP000245981">
    <property type="component" value="Unassembled WGS sequence"/>
</dbReference>
<evidence type="ECO:0000256" key="7">
    <source>
        <dbReference type="SAM" id="Phobius"/>
    </source>
</evidence>
<keyword evidence="3" id="KW-1003">Cell membrane</keyword>
<dbReference type="RefSeq" id="WP_109718046.1">
    <property type="nucleotide sequence ID" value="NZ_QGHF01000010.1"/>
</dbReference>
<comment type="caution">
    <text evidence="9">The sequence shown here is derived from an EMBL/GenBank/DDBJ whole genome shotgun (WGS) entry which is preliminary data.</text>
</comment>
<feature type="transmembrane region" description="Helical" evidence="7">
    <location>
        <begin position="349"/>
        <end position="375"/>
    </location>
</feature>
<comment type="subcellular location">
    <subcellularLocation>
        <location evidence="1">Cell membrane</location>
        <topology evidence="1">Multi-pass membrane protein</topology>
    </subcellularLocation>
</comment>
<keyword evidence="5 7" id="KW-1133">Transmembrane helix</keyword>
<dbReference type="OrthoDB" id="9812221at2"/>
<accession>A0A2V2BDP9</accession>
<dbReference type="SUPFAM" id="SSF103473">
    <property type="entry name" value="MFS general substrate transporter"/>
    <property type="match status" value="1"/>
</dbReference>
<dbReference type="PANTHER" id="PTHR42718">
    <property type="entry name" value="MAJOR FACILITATOR SUPERFAMILY MULTIDRUG TRANSPORTER MFSC"/>
    <property type="match status" value="1"/>
</dbReference>
<feature type="transmembrane region" description="Helical" evidence="7">
    <location>
        <begin position="193"/>
        <end position="212"/>
    </location>
</feature>
<feature type="domain" description="Major facilitator superfamily (MFS) profile" evidence="8">
    <location>
        <begin position="10"/>
        <end position="439"/>
    </location>
</feature>
<feature type="transmembrane region" description="Helical" evidence="7">
    <location>
        <begin position="76"/>
        <end position="99"/>
    </location>
</feature>
<proteinExistence type="predicted"/>
<dbReference type="EMBL" id="QGHF01000010">
    <property type="protein sequence ID" value="PWK94642.1"/>
    <property type="molecule type" value="Genomic_DNA"/>
</dbReference>
<evidence type="ECO:0000313" key="9">
    <source>
        <dbReference type="EMBL" id="PWK94642.1"/>
    </source>
</evidence>
<evidence type="ECO:0000256" key="4">
    <source>
        <dbReference type="ARBA" id="ARBA00022692"/>
    </source>
</evidence>
<dbReference type="InterPro" id="IPR020846">
    <property type="entry name" value="MFS_dom"/>
</dbReference>
<feature type="transmembrane region" description="Helical" evidence="7">
    <location>
        <begin position="161"/>
        <end position="181"/>
    </location>
</feature>
<gene>
    <name evidence="9" type="ORF">C7431_110138</name>
</gene>
<organism evidence="9 10">
    <name type="scientific">Pantoea allii</name>
    <dbReference type="NCBI Taxonomy" id="574096"/>
    <lineage>
        <taxon>Bacteria</taxon>
        <taxon>Pseudomonadati</taxon>
        <taxon>Pseudomonadota</taxon>
        <taxon>Gammaproteobacteria</taxon>
        <taxon>Enterobacterales</taxon>
        <taxon>Erwiniaceae</taxon>
        <taxon>Pantoea</taxon>
    </lineage>
</organism>
<feature type="transmembrane region" description="Helical" evidence="7">
    <location>
        <begin position="387"/>
        <end position="409"/>
    </location>
</feature>
<keyword evidence="6 7" id="KW-0472">Membrane</keyword>
<evidence type="ECO:0000256" key="5">
    <source>
        <dbReference type="ARBA" id="ARBA00022989"/>
    </source>
</evidence>
<dbReference type="GO" id="GO:0022857">
    <property type="term" value="F:transmembrane transporter activity"/>
    <property type="evidence" value="ECO:0007669"/>
    <property type="project" value="InterPro"/>
</dbReference>
<evidence type="ECO:0000256" key="3">
    <source>
        <dbReference type="ARBA" id="ARBA00022475"/>
    </source>
</evidence>
<dbReference type="InterPro" id="IPR036259">
    <property type="entry name" value="MFS_trans_sf"/>
</dbReference>
<feature type="transmembrane region" description="Helical" evidence="7">
    <location>
        <begin position="262"/>
        <end position="287"/>
    </location>
</feature>
<sequence>MSSPQRVGLLSWVVALALFTDNLDASVVNLILPMLAKEFSLTLSQAGNALIAYYAGVAFTLPLGSFLSNKYGTKNCFILACLFFLAGSLLCCFACSLLIFLFGRFFHGLSSSLLIPVGRNLLIERIEKKHYLNIMSIITIPALFGPLIGPLLMGVLSENHVWRYIFFVNIPVVVFCTCIAVKLKPVSKDLPTLSFFLSGYIYLLVLFLMVFISLHSAGIKSQSVFSLASVVFFVLLFGFSFSCIRVRICSFIDISVFSSYKFFFWFIMLCSGRFFYGAVLALIPFYLHYSMRISLSNASYLMSLIAVGGLLSKPVMRLLNPFLSCDFFILLTFFLSGISYVILFSSDFYVAPIIILGLCRSLFMTSSNAMGYMVLPSSKNNSVSTYGAMAQQIFQGAGTTLAVIMFAAAIRIQNITIILFVPLLLTGISVSFFFIKKFNLYNTTQEEL</sequence>
<evidence type="ECO:0000256" key="1">
    <source>
        <dbReference type="ARBA" id="ARBA00004651"/>
    </source>
</evidence>
<feature type="transmembrane region" description="Helical" evidence="7">
    <location>
        <begin position="415"/>
        <end position="435"/>
    </location>
</feature>
<dbReference type="AlphaFoldDB" id="A0A2V2BDP9"/>
<dbReference type="Gene3D" id="1.20.1250.20">
    <property type="entry name" value="MFS general substrate transporter like domains"/>
    <property type="match status" value="1"/>
</dbReference>
<keyword evidence="2" id="KW-0813">Transport</keyword>
<reference evidence="9 10" key="1">
    <citation type="submission" date="2018-05" db="EMBL/GenBank/DDBJ databases">
        <title>Genomic Encyclopedia of Type Strains, Phase IV (KMG-V): Genome sequencing to study the core and pangenomes of soil and plant-associated prokaryotes.</title>
        <authorList>
            <person name="Whitman W."/>
        </authorList>
    </citation>
    <scope>NUCLEOTIDE SEQUENCE [LARGE SCALE GENOMIC DNA]</scope>
    <source>
        <strain evidence="9 10">PNA 200-10</strain>
    </source>
</reference>
<feature type="transmembrane region" description="Helical" evidence="7">
    <location>
        <begin position="224"/>
        <end position="241"/>
    </location>
</feature>
<evidence type="ECO:0000313" key="10">
    <source>
        <dbReference type="Proteomes" id="UP000245981"/>
    </source>
</evidence>
<keyword evidence="4 7" id="KW-0812">Transmembrane</keyword>
<dbReference type="GO" id="GO:0005886">
    <property type="term" value="C:plasma membrane"/>
    <property type="evidence" value="ECO:0007669"/>
    <property type="project" value="UniProtKB-SubCell"/>
</dbReference>
<protein>
    <submittedName>
        <fullName evidence="9">MFS transporter</fullName>
    </submittedName>
</protein>
<dbReference type="InterPro" id="IPR011701">
    <property type="entry name" value="MFS"/>
</dbReference>